<reference evidence="1 2" key="1">
    <citation type="submission" date="2020-01" db="EMBL/GenBank/DDBJ databases">
        <title>Draft Genome Sequence of Vibrio sp. strain OCN044, Isolated from a Healthy Coral at Palmyra Atoll.</title>
        <authorList>
            <person name="Videau P."/>
            <person name="Loughran R."/>
            <person name="Esquivel A."/>
            <person name="Deadmond M."/>
            <person name="Paddock B.E."/>
            <person name="Saw J.H."/>
            <person name="Ushijima B."/>
        </authorList>
    </citation>
    <scope>NUCLEOTIDE SEQUENCE [LARGE SCALE GENOMIC DNA]</scope>
    <source>
        <strain evidence="1 2">OCN044</strain>
    </source>
</reference>
<accession>A0A6L8LRW1</accession>
<name>A0A6L8LRW1_9VIBR</name>
<comment type="caution">
    <text evidence="1">The sequence shown here is derived from an EMBL/GenBank/DDBJ whole genome shotgun (WGS) entry which is preliminary data.</text>
</comment>
<sequence>MQSLTQSENKTLIKFFSGLGAFAKPDSKFIDGVDAEQLKKLSNNVELFNLTKVGKELNF</sequence>
<dbReference type="EMBL" id="WWEU01000002">
    <property type="protein sequence ID" value="MYM58811.1"/>
    <property type="molecule type" value="Genomic_DNA"/>
</dbReference>
<keyword evidence="2" id="KW-1185">Reference proteome</keyword>
<dbReference type="Proteomes" id="UP000478571">
    <property type="component" value="Unassembled WGS sequence"/>
</dbReference>
<evidence type="ECO:0000313" key="2">
    <source>
        <dbReference type="Proteomes" id="UP000478571"/>
    </source>
</evidence>
<organism evidence="1 2">
    <name type="scientific">Vibrio tetraodonis subsp. pristinus</name>
    <dbReference type="NCBI Taxonomy" id="2695891"/>
    <lineage>
        <taxon>Bacteria</taxon>
        <taxon>Pseudomonadati</taxon>
        <taxon>Pseudomonadota</taxon>
        <taxon>Gammaproteobacteria</taxon>
        <taxon>Vibrionales</taxon>
        <taxon>Vibrionaceae</taxon>
        <taxon>Vibrio</taxon>
    </lineage>
</organism>
<protein>
    <submittedName>
        <fullName evidence="1">Uncharacterized protein</fullName>
    </submittedName>
</protein>
<dbReference type="AlphaFoldDB" id="A0A6L8LRW1"/>
<evidence type="ECO:0000313" key="1">
    <source>
        <dbReference type="EMBL" id="MYM58811.1"/>
    </source>
</evidence>
<gene>
    <name evidence="1" type="ORF">GTG28_06210</name>
</gene>
<proteinExistence type="predicted"/>